<protein>
    <recommendedName>
        <fullName evidence="3">DUF3795 domain-containing protein</fullName>
    </recommendedName>
</protein>
<dbReference type="Proteomes" id="UP001320544">
    <property type="component" value="Chromosome"/>
</dbReference>
<evidence type="ECO:0008006" key="3">
    <source>
        <dbReference type="Google" id="ProtNLM"/>
    </source>
</evidence>
<name>A0ABM7WGV6_9ACTN</name>
<dbReference type="EMBL" id="AP025564">
    <property type="protein sequence ID" value="BDE95462.1"/>
    <property type="molecule type" value="Genomic_DNA"/>
</dbReference>
<evidence type="ECO:0000313" key="1">
    <source>
        <dbReference type="EMBL" id="BDE95462.1"/>
    </source>
</evidence>
<reference evidence="1 2" key="1">
    <citation type="submission" date="2022-01" db="EMBL/GenBank/DDBJ databases">
        <title>Novel bile acid biosynthetic pathways are enriched in the microbiome of centenarians.</title>
        <authorList>
            <person name="Sato Y."/>
            <person name="Atarashi K."/>
            <person name="Plichta R.D."/>
            <person name="Arai Y."/>
            <person name="Sasajima S."/>
            <person name="Kearney M.S."/>
            <person name="Suda W."/>
            <person name="Takeshita K."/>
            <person name="Sasaki T."/>
            <person name="Okamoto S."/>
            <person name="Skelly N.A."/>
            <person name="Okamura Y."/>
            <person name="Vlamakis H."/>
            <person name="Li Y."/>
            <person name="Tanoue T."/>
            <person name="Takei H."/>
            <person name="Nittono H."/>
            <person name="Narushima S."/>
            <person name="Irie J."/>
            <person name="Itoh H."/>
            <person name="Moriya K."/>
            <person name="Sugiura Y."/>
            <person name="Suematsu M."/>
            <person name="Moritoki N."/>
            <person name="Shibata S."/>
            <person name="Littman R.D."/>
            <person name="Fischbach A.M."/>
            <person name="Uwamino Y."/>
            <person name="Inoue T."/>
            <person name="Honda A."/>
            <person name="Hattori M."/>
            <person name="Murai T."/>
            <person name="Xavier J.R."/>
            <person name="Hirose N."/>
            <person name="Honda K."/>
        </authorList>
    </citation>
    <scope>NUCLEOTIDE SEQUENCE [LARGE SCALE GENOMIC DNA]</scope>
    <source>
        <strain evidence="1 2">CE91-St30</strain>
    </source>
</reference>
<organism evidence="1 2">
    <name type="scientific">Raoultibacter timonensis</name>
    <dbReference type="NCBI Taxonomy" id="1907662"/>
    <lineage>
        <taxon>Bacteria</taxon>
        <taxon>Bacillati</taxon>
        <taxon>Actinomycetota</taxon>
        <taxon>Coriobacteriia</taxon>
        <taxon>Eggerthellales</taxon>
        <taxon>Eggerthellaceae</taxon>
        <taxon>Raoultibacter</taxon>
    </lineage>
</organism>
<gene>
    <name evidence="1" type="ORF">CE91St30_07950</name>
</gene>
<dbReference type="Pfam" id="PF12675">
    <property type="entry name" value="DUF3795"/>
    <property type="match status" value="1"/>
</dbReference>
<sequence length="138" mass="15096">MRVPEHIDSSLLAPCGVNCFACYKHLAAKKPCCGCLAGDEGKPGHCRTCFIKECCEGKGIARCFECAEFPCPESKRMERNYKKYGVSPVGNLVRARAVGLDAFMREERERWSCTSCGRGAVSQHRGVCSECGHAVGSR</sequence>
<dbReference type="InterPro" id="IPR024227">
    <property type="entry name" value="DUF3795"/>
</dbReference>
<dbReference type="RefSeq" id="WP_102378914.1">
    <property type="nucleotide sequence ID" value="NZ_AP025564.1"/>
</dbReference>
<evidence type="ECO:0000313" key="2">
    <source>
        <dbReference type="Proteomes" id="UP001320544"/>
    </source>
</evidence>
<keyword evidence="2" id="KW-1185">Reference proteome</keyword>
<proteinExistence type="predicted"/>
<accession>A0ABM7WGV6</accession>